<dbReference type="InterPro" id="IPR005129">
    <property type="entry name" value="GTPase_ArgK"/>
</dbReference>
<dbReference type="InterPro" id="IPR003593">
    <property type="entry name" value="AAA+_ATPase"/>
</dbReference>
<dbReference type="Gene3D" id="1.20.5.170">
    <property type="match status" value="1"/>
</dbReference>
<dbReference type="Proteomes" id="UP001595867">
    <property type="component" value="Unassembled WGS sequence"/>
</dbReference>
<dbReference type="EC" id="3.6.5.-" evidence="3"/>
<comment type="caution">
    <text evidence="3">The sequence shown here is derived from an EMBL/GenBank/DDBJ whole genome shotgun (WGS) entry which is preliminary data.</text>
</comment>
<evidence type="ECO:0000256" key="1">
    <source>
        <dbReference type="ARBA" id="ARBA00009625"/>
    </source>
</evidence>
<protein>
    <submittedName>
        <fullName evidence="3">Methylmalonyl Co-A mutase-associated GTPase MeaB</fullName>
        <ecNumber evidence="3">3.6.5.-</ecNumber>
    </submittedName>
</protein>
<dbReference type="EMBL" id="JBHSBL010000020">
    <property type="protein sequence ID" value="MFC4069043.1"/>
    <property type="molecule type" value="Genomic_DNA"/>
</dbReference>
<reference evidence="4" key="1">
    <citation type="journal article" date="2019" name="Int. J. Syst. Evol. Microbiol.">
        <title>The Global Catalogue of Microorganisms (GCM) 10K type strain sequencing project: providing services to taxonomists for standard genome sequencing and annotation.</title>
        <authorList>
            <consortium name="The Broad Institute Genomics Platform"/>
            <consortium name="The Broad Institute Genome Sequencing Center for Infectious Disease"/>
            <person name="Wu L."/>
            <person name="Ma J."/>
        </authorList>
    </citation>
    <scope>NUCLEOTIDE SEQUENCE [LARGE SCALE GENOMIC DNA]</scope>
    <source>
        <strain evidence="4">TBRC 5832</strain>
    </source>
</reference>
<feature type="domain" description="AAA+ ATPase" evidence="2">
    <location>
        <begin position="52"/>
        <end position="228"/>
    </location>
</feature>
<dbReference type="NCBIfam" id="TIGR00750">
    <property type="entry name" value="lao"/>
    <property type="match status" value="1"/>
</dbReference>
<keyword evidence="3" id="KW-0378">Hydrolase</keyword>
<gene>
    <name evidence="3" type="primary">meaB</name>
    <name evidence="3" type="ORF">ACFO0C_29270</name>
</gene>
<dbReference type="Gene3D" id="1.10.287.130">
    <property type="match status" value="1"/>
</dbReference>
<proteinExistence type="inferred from homology"/>
<evidence type="ECO:0000313" key="4">
    <source>
        <dbReference type="Proteomes" id="UP001595867"/>
    </source>
</evidence>
<dbReference type="SMART" id="SM00382">
    <property type="entry name" value="AAA"/>
    <property type="match status" value="1"/>
</dbReference>
<dbReference type="NCBIfam" id="NF006958">
    <property type="entry name" value="PRK09435.1"/>
    <property type="match status" value="1"/>
</dbReference>
<keyword evidence="4" id="KW-1185">Reference proteome</keyword>
<name>A0ABV8J357_9ACTN</name>
<dbReference type="Gene3D" id="3.40.50.300">
    <property type="entry name" value="P-loop containing nucleotide triphosphate hydrolases"/>
    <property type="match status" value="1"/>
</dbReference>
<dbReference type="InterPro" id="IPR027417">
    <property type="entry name" value="P-loop_NTPase"/>
</dbReference>
<dbReference type="Pfam" id="PF03308">
    <property type="entry name" value="MeaB"/>
    <property type="match status" value="1"/>
</dbReference>
<comment type="similarity">
    <text evidence="1">Belongs to the SIMIBI class G3E GTPase family. ArgK/MeaB subfamily.</text>
</comment>
<evidence type="ECO:0000313" key="3">
    <source>
        <dbReference type="EMBL" id="MFC4069043.1"/>
    </source>
</evidence>
<dbReference type="GO" id="GO:0016787">
    <property type="term" value="F:hydrolase activity"/>
    <property type="evidence" value="ECO:0007669"/>
    <property type="project" value="UniProtKB-KW"/>
</dbReference>
<evidence type="ECO:0000259" key="2">
    <source>
        <dbReference type="SMART" id="SM00382"/>
    </source>
</evidence>
<dbReference type="SUPFAM" id="SSF52540">
    <property type="entry name" value="P-loop containing nucleoside triphosphate hydrolases"/>
    <property type="match status" value="1"/>
</dbReference>
<organism evidence="3 4">
    <name type="scientific">Actinoplanes subglobosus</name>
    <dbReference type="NCBI Taxonomy" id="1547892"/>
    <lineage>
        <taxon>Bacteria</taxon>
        <taxon>Bacillati</taxon>
        <taxon>Actinomycetota</taxon>
        <taxon>Actinomycetes</taxon>
        <taxon>Micromonosporales</taxon>
        <taxon>Micromonosporaceae</taxon>
        <taxon>Actinoplanes</taxon>
    </lineage>
</organism>
<dbReference type="RefSeq" id="WP_378069944.1">
    <property type="nucleotide sequence ID" value="NZ_JBHSBL010000020.1"/>
</dbReference>
<dbReference type="PANTHER" id="PTHR23408">
    <property type="entry name" value="METHYLMALONYL-COA MUTASE"/>
    <property type="match status" value="1"/>
</dbReference>
<dbReference type="CDD" id="cd03114">
    <property type="entry name" value="MMAA-like"/>
    <property type="match status" value="1"/>
</dbReference>
<sequence>MRATDLSRAVEGVLAGDRVWVARALTLVESIRPDHRDTAERLLGALTPHAGHAVRVGVSGPPGVGKSTFVEALGTTLTAGGRRVAVLAVDPSSPRGGGSILGDRTRMGRLAADPAAFVRPSPSAGTLGGVTAATRAAIVVMEAAGYDVVLVETVGVGQSETAVAAMVDTLLLLAQPGAGDELQGVKRGVLEFADVIAVTKADGSRAADARRAAAELSTAMRLLHPSGTSWRPPVLTCSAVENTGITDVWAAVTRHRAASGHPAALAEKQAASLWALLQERVMAQLRADPEVRRLLPDLQRRVRTGGCSATEAAEHLVQAFRGGISR</sequence>
<dbReference type="PANTHER" id="PTHR23408:SF3">
    <property type="entry name" value="METHYLMALONIC ACIDURIA TYPE A PROTEIN, MITOCHONDRIAL"/>
    <property type="match status" value="1"/>
</dbReference>
<accession>A0ABV8J357</accession>